<proteinExistence type="predicted"/>
<keyword evidence="2" id="KW-1133">Transmembrane helix</keyword>
<feature type="transmembrane region" description="Helical" evidence="2">
    <location>
        <begin position="86"/>
        <end position="107"/>
    </location>
</feature>
<evidence type="ECO:0000256" key="2">
    <source>
        <dbReference type="SAM" id="Phobius"/>
    </source>
</evidence>
<evidence type="ECO:0000256" key="1">
    <source>
        <dbReference type="SAM" id="MobiDB-lite"/>
    </source>
</evidence>
<keyword evidence="2" id="KW-0812">Transmembrane</keyword>
<dbReference type="EMBL" id="REGW02000014">
    <property type="protein sequence ID" value="KAE8286568.1"/>
    <property type="molecule type" value="Genomic_DNA"/>
</dbReference>
<reference evidence="3 4" key="1">
    <citation type="submission" date="2019-07" db="EMBL/GenBank/DDBJ databases">
        <title>Chromosome genome assembly for large yellow croaker.</title>
        <authorList>
            <person name="Xiao S."/>
        </authorList>
    </citation>
    <scope>NUCLEOTIDE SEQUENCE [LARGE SCALE GENOMIC DNA]</scope>
    <source>
        <strain evidence="3">JMULYC20181020</strain>
        <tissue evidence="3">Muscle</tissue>
    </source>
</reference>
<dbReference type="Proteomes" id="UP000424527">
    <property type="component" value="Unassembled WGS sequence"/>
</dbReference>
<evidence type="ECO:0000313" key="3">
    <source>
        <dbReference type="EMBL" id="KAE8286568.1"/>
    </source>
</evidence>
<feature type="region of interest" description="Disordered" evidence="1">
    <location>
        <begin position="120"/>
        <end position="155"/>
    </location>
</feature>
<evidence type="ECO:0000313" key="4">
    <source>
        <dbReference type="Proteomes" id="UP000424527"/>
    </source>
</evidence>
<organism evidence="3 4">
    <name type="scientific">Larimichthys crocea</name>
    <name type="common">Large yellow croaker</name>
    <name type="synonym">Pseudosciaena crocea</name>
    <dbReference type="NCBI Taxonomy" id="215358"/>
    <lineage>
        <taxon>Eukaryota</taxon>
        <taxon>Metazoa</taxon>
        <taxon>Chordata</taxon>
        <taxon>Craniata</taxon>
        <taxon>Vertebrata</taxon>
        <taxon>Euteleostomi</taxon>
        <taxon>Actinopterygii</taxon>
        <taxon>Neopterygii</taxon>
        <taxon>Teleostei</taxon>
        <taxon>Neoteleostei</taxon>
        <taxon>Acanthomorphata</taxon>
        <taxon>Eupercaria</taxon>
        <taxon>Sciaenidae</taxon>
        <taxon>Larimichthys</taxon>
    </lineage>
</organism>
<sequence length="198" mass="21610">MLDITSVNNGNQDKDKDQTLWFLCLLLPCEVTDGDKVQLFPFRLQPSGEKPGDDTKTTTTDSSMKRGTDTTASPISDALGNLKDSWWLFVIVAVVLVALIVTAVKVIRWKRATGNNARMNDDVGLTSNSTVAQSAPETSQDTADPEGGVSYASVNFTKKPNSEARVWTKNKDDEDDPVTYMAVKVSSTDPSSLYARIN</sequence>
<dbReference type="AlphaFoldDB" id="A0A6G0I4W1"/>
<protein>
    <submittedName>
        <fullName evidence="3">Uncharacterized protein</fullName>
    </submittedName>
</protein>
<gene>
    <name evidence="3" type="ORF">D5F01_LYC14507</name>
</gene>
<feature type="compositionally biased region" description="Polar residues" evidence="1">
    <location>
        <begin position="125"/>
        <end position="142"/>
    </location>
</feature>
<name>A0A6G0I4W1_LARCR</name>
<keyword evidence="4" id="KW-1185">Reference proteome</keyword>
<comment type="caution">
    <text evidence="3">The sequence shown here is derived from an EMBL/GenBank/DDBJ whole genome shotgun (WGS) entry which is preliminary data.</text>
</comment>
<accession>A0A6G0I4W1</accession>
<feature type="region of interest" description="Disordered" evidence="1">
    <location>
        <begin position="42"/>
        <end position="73"/>
    </location>
</feature>
<keyword evidence="2" id="KW-0472">Membrane</keyword>